<accession>A0A5S5CPN7</accession>
<reference evidence="7 8" key="1">
    <citation type="submission" date="2019-07" db="EMBL/GenBank/DDBJ databases">
        <title>Genomic Encyclopedia of Archaeal and Bacterial Type Strains, Phase II (KMG-II): from individual species to whole genera.</title>
        <authorList>
            <person name="Goeker M."/>
        </authorList>
    </citation>
    <scope>NUCLEOTIDE SEQUENCE [LARGE SCALE GENOMIC DNA]</scope>
    <source>
        <strain evidence="7 8">DSM 46842</strain>
    </source>
</reference>
<keyword evidence="5 6" id="KW-0472">Membrane</keyword>
<dbReference type="InterPro" id="IPR019108">
    <property type="entry name" value="Caa3_assmbl_CtaG-rel"/>
</dbReference>
<dbReference type="GO" id="GO:0005886">
    <property type="term" value="C:plasma membrane"/>
    <property type="evidence" value="ECO:0007669"/>
    <property type="project" value="UniProtKB-SubCell"/>
</dbReference>
<dbReference type="Proteomes" id="UP000322499">
    <property type="component" value="Unassembled WGS sequence"/>
</dbReference>
<evidence type="ECO:0000256" key="5">
    <source>
        <dbReference type="ARBA" id="ARBA00023136"/>
    </source>
</evidence>
<feature type="transmembrane region" description="Helical" evidence="6">
    <location>
        <begin position="44"/>
        <end position="65"/>
    </location>
</feature>
<evidence type="ECO:0000256" key="4">
    <source>
        <dbReference type="ARBA" id="ARBA00022989"/>
    </source>
</evidence>
<keyword evidence="2" id="KW-1003">Cell membrane</keyword>
<sequence>MGQWESTTGRQEEIAVEHGHHSGMWVPDEPPTFGRMFLPHLDGWSVLAVLSIVGLVVYLAAVVRLRRSGVSWPWWRTLAWIGGTASLFAVTGTWLNGYSMVLFSLHMVQHMVLSLITPLLLLLAAPVTLALRTLPRGSGALGTPRALLLDALHSRFARFVASPFFTVPLFIASLYGVYFTPLFDALMSNPAGHQFMLAHFVVTGLLFFGPIVAADPWPRTLTHPGRMMELFLPVPFHAFFGVAIMMAGSLVVDTFAQPPAGWGIDPLRDQGEAGGIVWAFGELPTVLVLAVVFFSWASSDDRRARTRDRAAERDGEAELAAYNARLRAMAGRGA</sequence>
<keyword evidence="4 6" id="KW-1133">Transmembrane helix</keyword>
<comment type="subcellular location">
    <subcellularLocation>
        <location evidence="1">Cell membrane</location>
        <topology evidence="1">Multi-pass membrane protein</topology>
    </subcellularLocation>
</comment>
<feature type="transmembrane region" description="Helical" evidence="6">
    <location>
        <begin position="156"/>
        <end position="177"/>
    </location>
</feature>
<evidence type="ECO:0000256" key="6">
    <source>
        <dbReference type="SAM" id="Phobius"/>
    </source>
</evidence>
<evidence type="ECO:0000256" key="2">
    <source>
        <dbReference type="ARBA" id="ARBA00022475"/>
    </source>
</evidence>
<keyword evidence="3 6" id="KW-0812">Transmembrane</keyword>
<gene>
    <name evidence="7" type="ORF">BD833_11855</name>
</gene>
<protein>
    <submittedName>
        <fullName evidence="7">Putative copper resistance protein D</fullName>
    </submittedName>
</protein>
<dbReference type="EMBL" id="VNHW01000018">
    <property type="protein sequence ID" value="TYP82819.1"/>
    <property type="molecule type" value="Genomic_DNA"/>
</dbReference>
<proteinExistence type="predicted"/>
<feature type="transmembrane region" description="Helical" evidence="6">
    <location>
        <begin position="197"/>
        <end position="218"/>
    </location>
</feature>
<evidence type="ECO:0000313" key="8">
    <source>
        <dbReference type="Proteomes" id="UP000322499"/>
    </source>
</evidence>
<dbReference type="AlphaFoldDB" id="A0A5S5CPN7"/>
<dbReference type="Pfam" id="PF09678">
    <property type="entry name" value="Caa3_CtaG"/>
    <property type="match status" value="1"/>
</dbReference>
<feature type="transmembrane region" description="Helical" evidence="6">
    <location>
        <begin position="276"/>
        <end position="297"/>
    </location>
</feature>
<feature type="transmembrane region" description="Helical" evidence="6">
    <location>
        <begin position="115"/>
        <end position="135"/>
    </location>
</feature>
<keyword evidence="8" id="KW-1185">Reference proteome</keyword>
<feature type="transmembrane region" description="Helical" evidence="6">
    <location>
        <begin position="77"/>
        <end position="95"/>
    </location>
</feature>
<dbReference type="RefSeq" id="WP_243737847.1">
    <property type="nucleotide sequence ID" value="NZ_VNHW01000018.1"/>
</dbReference>
<organism evidence="7 8">
    <name type="scientific">Blastococcus xanthinilyticus</name>
    <dbReference type="NCBI Taxonomy" id="1564164"/>
    <lineage>
        <taxon>Bacteria</taxon>
        <taxon>Bacillati</taxon>
        <taxon>Actinomycetota</taxon>
        <taxon>Actinomycetes</taxon>
        <taxon>Geodermatophilales</taxon>
        <taxon>Geodermatophilaceae</taxon>
        <taxon>Blastococcus</taxon>
    </lineage>
</organism>
<evidence type="ECO:0000256" key="1">
    <source>
        <dbReference type="ARBA" id="ARBA00004651"/>
    </source>
</evidence>
<name>A0A5S5CPN7_9ACTN</name>
<feature type="transmembrane region" description="Helical" evidence="6">
    <location>
        <begin position="230"/>
        <end position="256"/>
    </location>
</feature>
<comment type="caution">
    <text evidence="7">The sequence shown here is derived from an EMBL/GenBank/DDBJ whole genome shotgun (WGS) entry which is preliminary data.</text>
</comment>
<evidence type="ECO:0000313" key="7">
    <source>
        <dbReference type="EMBL" id="TYP82819.1"/>
    </source>
</evidence>
<evidence type="ECO:0000256" key="3">
    <source>
        <dbReference type="ARBA" id="ARBA00022692"/>
    </source>
</evidence>